<dbReference type="GeneID" id="6076777"/>
<dbReference type="Proteomes" id="UP000001194">
    <property type="component" value="Unassembled WGS sequence"/>
</dbReference>
<sequence>MVSNRDRRHQQIHIHSPRKKPRSEQCLESFYTPSPRKNTKLHNEQNGGDPAPINSCARTDTKPRRLLWYTTSYQV</sequence>
<dbReference type="EMBL" id="DS547102">
    <property type="protein sequence ID" value="EDR08020.1"/>
    <property type="molecule type" value="Genomic_DNA"/>
</dbReference>
<dbReference type="RefSeq" id="XP_001881090.1">
    <property type="nucleotide sequence ID" value="XM_001881055.1"/>
</dbReference>
<dbReference type="HOGENOM" id="CLU_2671480_0_0_1"/>
<reference evidence="2 3" key="1">
    <citation type="journal article" date="2008" name="Nature">
        <title>The genome of Laccaria bicolor provides insights into mycorrhizal symbiosis.</title>
        <authorList>
            <person name="Martin F."/>
            <person name="Aerts A."/>
            <person name="Ahren D."/>
            <person name="Brun A."/>
            <person name="Danchin E.G.J."/>
            <person name="Duchaussoy F."/>
            <person name="Gibon J."/>
            <person name="Kohler A."/>
            <person name="Lindquist E."/>
            <person name="Pereda V."/>
            <person name="Salamov A."/>
            <person name="Shapiro H.J."/>
            <person name="Wuyts J."/>
            <person name="Blaudez D."/>
            <person name="Buee M."/>
            <person name="Brokstein P."/>
            <person name="Canbaeck B."/>
            <person name="Cohen D."/>
            <person name="Courty P.E."/>
            <person name="Coutinho P.M."/>
            <person name="Delaruelle C."/>
            <person name="Detter J.C."/>
            <person name="Deveau A."/>
            <person name="DiFazio S."/>
            <person name="Duplessis S."/>
            <person name="Fraissinet-Tachet L."/>
            <person name="Lucic E."/>
            <person name="Frey-Klett P."/>
            <person name="Fourrey C."/>
            <person name="Feussner I."/>
            <person name="Gay G."/>
            <person name="Grimwood J."/>
            <person name="Hoegger P.J."/>
            <person name="Jain P."/>
            <person name="Kilaru S."/>
            <person name="Labbe J."/>
            <person name="Lin Y.C."/>
            <person name="Legue V."/>
            <person name="Le Tacon F."/>
            <person name="Marmeisse R."/>
            <person name="Melayah D."/>
            <person name="Montanini B."/>
            <person name="Muratet M."/>
            <person name="Nehls U."/>
            <person name="Niculita-Hirzel H."/>
            <person name="Oudot-Le Secq M.P."/>
            <person name="Peter M."/>
            <person name="Quesneville H."/>
            <person name="Rajashekar B."/>
            <person name="Reich M."/>
            <person name="Rouhier N."/>
            <person name="Schmutz J."/>
            <person name="Yin T."/>
            <person name="Chalot M."/>
            <person name="Henrissat B."/>
            <person name="Kuees U."/>
            <person name="Lucas S."/>
            <person name="Van de Peer Y."/>
            <person name="Podila G.K."/>
            <person name="Polle A."/>
            <person name="Pukkila P.J."/>
            <person name="Richardson P.M."/>
            <person name="Rouze P."/>
            <person name="Sanders I.R."/>
            <person name="Stajich J.E."/>
            <person name="Tunlid A."/>
            <person name="Tuskan G."/>
            <person name="Grigoriev I.V."/>
        </authorList>
    </citation>
    <scope>NUCLEOTIDE SEQUENCE [LARGE SCALE GENOMIC DNA]</scope>
    <source>
        <strain evidence="3">S238N-H82 / ATCC MYA-4686</strain>
    </source>
</reference>
<evidence type="ECO:0000313" key="2">
    <source>
        <dbReference type="EMBL" id="EDR08020.1"/>
    </source>
</evidence>
<accession>B0DBL4</accession>
<dbReference type="AlphaFoldDB" id="B0DBL4"/>
<dbReference type="KEGG" id="lbc:LACBIDRAFT_297613"/>
<dbReference type="InParanoid" id="B0DBL4"/>
<evidence type="ECO:0000256" key="1">
    <source>
        <dbReference type="SAM" id="MobiDB-lite"/>
    </source>
</evidence>
<keyword evidence="3" id="KW-1185">Reference proteome</keyword>
<feature type="region of interest" description="Disordered" evidence="1">
    <location>
        <begin position="1"/>
        <end position="58"/>
    </location>
</feature>
<proteinExistence type="predicted"/>
<gene>
    <name evidence="2" type="ORF">LACBIDRAFT_297613</name>
</gene>
<feature type="compositionally biased region" description="Basic residues" evidence="1">
    <location>
        <begin position="1"/>
        <end position="21"/>
    </location>
</feature>
<name>B0DBL4_LACBS</name>
<protein>
    <submittedName>
        <fullName evidence="2">Predicted protein</fullName>
    </submittedName>
</protein>
<organism evidence="3">
    <name type="scientific">Laccaria bicolor (strain S238N-H82 / ATCC MYA-4686)</name>
    <name type="common">Bicoloured deceiver</name>
    <name type="synonym">Laccaria laccata var. bicolor</name>
    <dbReference type="NCBI Taxonomy" id="486041"/>
    <lineage>
        <taxon>Eukaryota</taxon>
        <taxon>Fungi</taxon>
        <taxon>Dikarya</taxon>
        <taxon>Basidiomycota</taxon>
        <taxon>Agaricomycotina</taxon>
        <taxon>Agaricomycetes</taxon>
        <taxon>Agaricomycetidae</taxon>
        <taxon>Agaricales</taxon>
        <taxon>Agaricineae</taxon>
        <taxon>Hydnangiaceae</taxon>
        <taxon>Laccaria</taxon>
    </lineage>
</organism>
<evidence type="ECO:0000313" key="3">
    <source>
        <dbReference type="Proteomes" id="UP000001194"/>
    </source>
</evidence>